<sequence length="132" mass="14907">MFNKLLDGIVAKQIVAFCSDGRLNPFDLSIVGVQPDAYMLREFGGPTQADLNWVHDLDVAIHGPTEIFLFGHTDCAKLSLAGKNVHEESFIIDRLRRATYEVRNAFHEFGLTIRQFVINTESGEIEEVTQRI</sequence>
<dbReference type="EMBL" id="LBVO01000026">
    <property type="protein sequence ID" value="KKQ89410.1"/>
    <property type="molecule type" value="Genomic_DNA"/>
</dbReference>
<proteinExistence type="predicted"/>
<dbReference type="GO" id="GO:0008270">
    <property type="term" value="F:zinc ion binding"/>
    <property type="evidence" value="ECO:0007669"/>
    <property type="project" value="InterPro"/>
</dbReference>
<protein>
    <recommendedName>
        <fullName evidence="3">Carbonic anhydrase</fullName>
    </recommendedName>
</protein>
<organism evidence="1 2">
    <name type="scientific">Berkelbacteria bacterium GW2011_GWA2_38_9</name>
    <dbReference type="NCBI Taxonomy" id="1618334"/>
    <lineage>
        <taxon>Bacteria</taxon>
        <taxon>Candidatus Berkelbacteria</taxon>
    </lineage>
</organism>
<gene>
    <name evidence="1" type="ORF">UT11_C0026G0002</name>
</gene>
<dbReference type="InterPro" id="IPR036874">
    <property type="entry name" value="Carbonic_anhydrase_sf"/>
</dbReference>
<dbReference type="SUPFAM" id="SSF53056">
    <property type="entry name" value="beta-carbonic anhydrase, cab"/>
    <property type="match status" value="1"/>
</dbReference>
<name>A0A0G0LN68_9BACT</name>
<evidence type="ECO:0000313" key="1">
    <source>
        <dbReference type="EMBL" id="KKQ89410.1"/>
    </source>
</evidence>
<dbReference type="AlphaFoldDB" id="A0A0G0LN68"/>
<evidence type="ECO:0008006" key="3">
    <source>
        <dbReference type="Google" id="ProtNLM"/>
    </source>
</evidence>
<evidence type="ECO:0000313" key="2">
    <source>
        <dbReference type="Proteomes" id="UP000033934"/>
    </source>
</evidence>
<dbReference type="GO" id="GO:0004089">
    <property type="term" value="F:carbonate dehydratase activity"/>
    <property type="evidence" value="ECO:0007669"/>
    <property type="project" value="InterPro"/>
</dbReference>
<comment type="caution">
    <text evidence="1">The sequence shown here is derived from an EMBL/GenBank/DDBJ whole genome shotgun (WGS) entry which is preliminary data.</text>
</comment>
<accession>A0A0G0LN68</accession>
<reference evidence="1 2" key="1">
    <citation type="journal article" date="2015" name="Nature">
        <title>rRNA introns, odd ribosomes, and small enigmatic genomes across a large radiation of phyla.</title>
        <authorList>
            <person name="Brown C.T."/>
            <person name="Hug L.A."/>
            <person name="Thomas B.C."/>
            <person name="Sharon I."/>
            <person name="Castelle C.J."/>
            <person name="Singh A."/>
            <person name="Wilkins M.J."/>
            <person name="Williams K.H."/>
            <person name="Banfield J.F."/>
        </authorList>
    </citation>
    <scope>NUCLEOTIDE SEQUENCE [LARGE SCALE GENOMIC DNA]</scope>
</reference>
<dbReference type="Proteomes" id="UP000033934">
    <property type="component" value="Unassembled WGS sequence"/>
</dbReference>